<dbReference type="RefSeq" id="WP_162523466.1">
    <property type="nucleotide sequence ID" value="NZ_VTPS01000001.1"/>
</dbReference>
<evidence type="ECO:0000256" key="4">
    <source>
        <dbReference type="ARBA" id="ARBA00022723"/>
    </source>
</evidence>
<proteinExistence type="inferred from homology"/>
<keyword evidence="4" id="KW-0479">Metal-binding</keyword>
<accession>A0A5D8QIB4</accession>
<organism evidence="7 8">
    <name type="scientific">Calorimonas adulescens</name>
    <dbReference type="NCBI Taxonomy" id="2606906"/>
    <lineage>
        <taxon>Bacteria</taxon>
        <taxon>Bacillati</taxon>
        <taxon>Bacillota</taxon>
        <taxon>Clostridia</taxon>
        <taxon>Thermoanaerobacterales</taxon>
        <taxon>Thermoanaerobacteraceae</taxon>
        <taxon>Calorimonas</taxon>
    </lineage>
</organism>
<dbReference type="CDD" id="cd00685">
    <property type="entry name" value="Trans_IPPS_HT"/>
    <property type="match status" value="1"/>
</dbReference>
<evidence type="ECO:0000313" key="7">
    <source>
        <dbReference type="EMBL" id="TZE83606.1"/>
    </source>
</evidence>
<keyword evidence="3 6" id="KW-0808">Transferase</keyword>
<keyword evidence="5" id="KW-0460">Magnesium</keyword>
<dbReference type="Proteomes" id="UP000322976">
    <property type="component" value="Unassembled WGS sequence"/>
</dbReference>
<gene>
    <name evidence="7" type="ORF">FWJ32_01645</name>
</gene>
<dbReference type="Pfam" id="PF00348">
    <property type="entry name" value="polyprenyl_synt"/>
    <property type="match status" value="1"/>
</dbReference>
<dbReference type="SUPFAM" id="SSF48576">
    <property type="entry name" value="Terpenoid synthases"/>
    <property type="match status" value="1"/>
</dbReference>
<dbReference type="GO" id="GO:0008299">
    <property type="term" value="P:isoprenoid biosynthetic process"/>
    <property type="evidence" value="ECO:0007669"/>
    <property type="project" value="InterPro"/>
</dbReference>
<evidence type="ECO:0000313" key="8">
    <source>
        <dbReference type="Proteomes" id="UP000322976"/>
    </source>
</evidence>
<comment type="caution">
    <text evidence="7">The sequence shown here is derived from an EMBL/GenBank/DDBJ whole genome shotgun (WGS) entry which is preliminary data.</text>
</comment>
<sequence>MTLWDKYPVIKEEMDAFEGTLRRFLSSKNELIGSAISTMVSAGGKRLRPALTIASAHFGEYNMDEIMRIASSIEILHMATLIHDDIIDEAKTRRSMETMHQKYGVNVAIFAGDYLFSTSFSILSVKEDVDTLVHIASIIKSVCEGEIEQYCSRFSKDMSVYKYLRRIRSKTALLFMLSCELGANISHCSRDVTNSLKRFGMFLGMAFQIKDDILDYIGDETKIGKPVGNDLKDGIYTLPLIYAMEKDNNGKLKDLLYNQPYEIEKIIELVIKYGGIKYAEDLMDKYSKKAKEELNKLPHNEFRDFLFELTDDLVNREN</sequence>
<dbReference type="EMBL" id="VTPS01000001">
    <property type="protein sequence ID" value="TZE83606.1"/>
    <property type="molecule type" value="Genomic_DNA"/>
</dbReference>
<dbReference type="InterPro" id="IPR000092">
    <property type="entry name" value="Polyprenyl_synt"/>
</dbReference>
<dbReference type="Gene3D" id="1.10.600.10">
    <property type="entry name" value="Farnesyl Diphosphate Synthase"/>
    <property type="match status" value="1"/>
</dbReference>
<dbReference type="InterPro" id="IPR008949">
    <property type="entry name" value="Isoprenoid_synthase_dom_sf"/>
</dbReference>
<evidence type="ECO:0000256" key="5">
    <source>
        <dbReference type="ARBA" id="ARBA00022842"/>
    </source>
</evidence>
<keyword evidence="8" id="KW-1185">Reference proteome</keyword>
<protein>
    <submittedName>
        <fullName evidence="7">Polyprenyl synthetase family protein</fullName>
    </submittedName>
</protein>
<evidence type="ECO:0000256" key="2">
    <source>
        <dbReference type="ARBA" id="ARBA00006706"/>
    </source>
</evidence>
<comment type="cofactor">
    <cofactor evidence="1">
        <name>Mg(2+)</name>
        <dbReference type="ChEBI" id="CHEBI:18420"/>
    </cofactor>
</comment>
<dbReference type="PANTHER" id="PTHR12001">
    <property type="entry name" value="GERANYLGERANYL PYROPHOSPHATE SYNTHASE"/>
    <property type="match status" value="1"/>
</dbReference>
<evidence type="ECO:0000256" key="6">
    <source>
        <dbReference type="RuleBase" id="RU004466"/>
    </source>
</evidence>
<dbReference type="GO" id="GO:0046872">
    <property type="term" value="F:metal ion binding"/>
    <property type="evidence" value="ECO:0007669"/>
    <property type="project" value="UniProtKB-KW"/>
</dbReference>
<name>A0A5D8QIB4_9THEO</name>
<dbReference type="PANTHER" id="PTHR12001:SF69">
    <property type="entry name" value="ALL TRANS-POLYPRENYL-DIPHOSPHATE SYNTHASE PDSS1"/>
    <property type="match status" value="1"/>
</dbReference>
<dbReference type="GO" id="GO:0004659">
    <property type="term" value="F:prenyltransferase activity"/>
    <property type="evidence" value="ECO:0007669"/>
    <property type="project" value="InterPro"/>
</dbReference>
<dbReference type="SFLD" id="SFLDS00005">
    <property type="entry name" value="Isoprenoid_Synthase_Type_I"/>
    <property type="match status" value="1"/>
</dbReference>
<dbReference type="InterPro" id="IPR033749">
    <property type="entry name" value="Polyprenyl_synt_CS"/>
</dbReference>
<reference evidence="7 8" key="1">
    <citation type="submission" date="2019-08" db="EMBL/GenBank/DDBJ databases">
        <title>Calorimonas adulescens gen. nov., sp. nov., an anaerobic thermophilic bacterium from Sakhalin hot spring.</title>
        <authorList>
            <person name="Khomyakova M.A."/>
            <person name="Merkel A.Y."/>
            <person name="Novikov A."/>
            <person name="Bonch-Osmolovskaya E.A."/>
            <person name="Slobodkin A.I."/>
        </authorList>
    </citation>
    <scope>NUCLEOTIDE SEQUENCE [LARGE SCALE GENOMIC DNA]</scope>
    <source>
        <strain evidence="7 8">A05MB</strain>
    </source>
</reference>
<evidence type="ECO:0000256" key="3">
    <source>
        <dbReference type="ARBA" id="ARBA00022679"/>
    </source>
</evidence>
<dbReference type="AlphaFoldDB" id="A0A5D8QIB4"/>
<dbReference type="PROSITE" id="PS00444">
    <property type="entry name" value="POLYPRENYL_SYNTHASE_2"/>
    <property type="match status" value="1"/>
</dbReference>
<evidence type="ECO:0000256" key="1">
    <source>
        <dbReference type="ARBA" id="ARBA00001946"/>
    </source>
</evidence>
<comment type="similarity">
    <text evidence="2 6">Belongs to the FPP/GGPP synthase family.</text>
</comment>